<dbReference type="GO" id="GO:0030956">
    <property type="term" value="C:glutamyl-tRNA(Gln) amidotransferase complex"/>
    <property type="evidence" value="ECO:0007669"/>
    <property type="project" value="InterPro"/>
</dbReference>
<name>A0A1G2TV68_9BACT</name>
<feature type="active site" description="Acyl-ester intermediate" evidence="7">
    <location>
        <position position="177"/>
    </location>
</feature>
<keyword evidence="3 7" id="KW-0547">Nucleotide-binding</keyword>
<dbReference type="EC" id="6.3.5.7" evidence="7"/>
<organism evidence="10 11">
    <name type="scientific">Candidatus Zambryskibacteria bacterium RIFCSPLOWO2_01_FULL_35_19</name>
    <dbReference type="NCBI Taxonomy" id="1802757"/>
    <lineage>
        <taxon>Bacteria</taxon>
        <taxon>Candidatus Zambryskiibacteriota</taxon>
    </lineage>
</organism>
<dbReference type="Proteomes" id="UP000178404">
    <property type="component" value="Unassembled WGS sequence"/>
</dbReference>
<dbReference type="PANTHER" id="PTHR11895">
    <property type="entry name" value="TRANSAMIDASE"/>
    <property type="match status" value="1"/>
</dbReference>
<dbReference type="InterPro" id="IPR036928">
    <property type="entry name" value="AS_sf"/>
</dbReference>
<keyword evidence="4 7" id="KW-0067">ATP-binding</keyword>
<dbReference type="GO" id="GO:0050567">
    <property type="term" value="F:glutaminyl-tRNA synthase (glutamine-hydrolyzing) activity"/>
    <property type="evidence" value="ECO:0007669"/>
    <property type="project" value="UniProtKB-UniRule"/>
</dbReference>
<comment type="caution">
    <text evidence="10">The sequence shown here is derived from an EMBL/GenBank/DDBJ whole genome shotgun (WGS) entry which is preliminary data.</text>
</comment>
<evidence type="ECO:0000313" key="11">
    <source>
        <dbReference type="Proteomes" id="UP000178404"/>
    </source>
</evidence>
<feature type="region of interest" description="Disordered" evidence="8">
    <location>
        <begin position="134"/>
        <end position="157"/>
    </location>
</feature>
<keyword evidence="2 7" id="KW-0436">Ligase</keyword>
<evidence type="ECO:0000256" key="2">
    <source>
        <dbReference type="ARBA" id="ARBA00022598"/>
    </source>
</evidence>
<reference evidence="10 11" key="1">
    <citation type="journal article" date="2016" name="Nat. Commun.">
        <title>Thousands of microbial genomes shed light on interconnected biogeochemical processes in an aquifer system.</title>
        <authorList>
            <person name="Anantharaman K."/>
            <person name="Brown C.T."/>
            <person name="Hug L.A."/>
            <person name="Sharon I."/>
            <person name="Castelle C.J."/>
            <person name="Probst A.J."/>
            <person name="Thomas B.C."/>
            <person name="Singh A."/>
            <person name="Wilkins M.J."/>
            <person name="Karaoz U."/>
            <person name="Brodie E.L."/>
            <person name="Williams K.H."/>
            <person name="Hubbard S.S."/>
            <person name="Banfield J.F."/>
        </authorList>
    </citation>
    <scope>NUCLEOTIDE SEQUENCE [LARGE SCALE GENOMIC DNA]</scope>
</reference>
<evidence type="ECO:0000256" key="8">
    <source>
        <dbReference type="SAM" id="MobiDB-lite"/>
    </source>
</evidence>
<comment type="subunit">
    <text evidence="7">Heterotrimer of A, B and C subunits.</text>
</comment>
<evidence type="ECO:0000259" key="9">
    <source>
        <dbReference type="Pfam" id="PF01425"/>
    </source>
</evidence>
<dbReference type="InterPro" id="IPR000120">
    <property type="entry name" value="Amidase"/>
</dbReference>
<dbReference type="InterPro" id="IPR023631">
    <property type="entry name" value="Amidase_dom"/>
</dbReference>
<accession>A0A1G2TV68</accession>
<dbReference type="NCBIfam" id="TIGR00132">
    <property type="entry name" value="gatA"/>
    <property type="match status" value="1"/>
</dbReference>
<evidence type="ECO:0000256" key="5">
    <source>
        <dbReference type="ARBA" id="ARBA00022917"/>
    </source>
</evidence>
<evidence type="ECO:0000256" key="1">
    <source>
        <dbReference type="ARBA" id="ARBA00008069"/>
    </source>
</evidence>
<feature type="active site" description="Charge relay system" evidence="7">
    <location>
        <position position="153"/>
    </location>
</feature>
<dbReference type="HAMAP" id="MF_00120">
    <property type="entry name" value="GatA"/>
    <property type="match status" value="1"/>
</dbReference>
<comment type="catalytic activity">
    <reaction evidence="6 7">
        <text>L-glutamyl-tRNA(Gln) + L-glutamine + ATP + H2O = L-glutaminyl-tRNA(Gln) + L-glutamate + ADP + phosphate + H(+)</text>
        <dbReference type="Rhea" id="RHEA:17521"/>
        <dbReference type="Rhea" id="RHEA-COMP:9681"/>
        <dbReference type="Rhea" id="RHEA-COMP:9684"/>
        <dbReference type="ChEBI" id="CHEBI:15377"/>
        <dbReference type="ChEBI" id="CHEBI:15378"/>
        <dbReference type="ChEBI" id="CHEBI:29985"/>
        <dbReference type="ChEBI" id="CHEBI:30616"/>
        <dbReference type="ChEBI" id="CHEBI:43474"/>
        <dbReference type="ChEBI" id="CHEBI:58359"/>
        <dbReference type="ChEBI" id="CHEBI:78520"/>
        <dbReference type="ChEBI" id="CHEBI:78521"/>
        <dbReference type="ChEBI" id="CHEBI:456216"/>
        <dbReference type="EC" id="6.3.5.7"/>
    </reaction>
</comment>
<dbReference type="SUPFAM" id="SSF75304">
    <property type="entry name" value="Amidase signature (AS) enzymes"/>
    <property type="match status" value="1"/>
</dbReference>
<dbReference type="Pfam" id="PF01425">
    <property type="entry name" value="Amidase"/>
    <property type="match status" value="1"/>
</dbReference>
<comment type="similarity">
    <text evidence="1 7">Belongs to the amidase family. GatA subfamily.</text>
</comment>
<dbReference type="EMBL" id="MHWA01000019">
    <property type="protein sequence ID" value="OHB01186.1"/>
    <property type="molecule type" value="Genomic_DNA"/>
</dbReference>
<dbReference type="InterPro" id="IPR020556">
    <property type="entry name" value="Amidase_CS"/>
</dbReference>
<evidence type="ECO:0000256" key="7">
    <source>
        <dbReference type="HAMAP-Rule" id="MF_00120"/>
    </source>
</evidence>
<dbReference type="PROSITE" id="PS00571">
    <property type="entry name" value="AMIDASES"/>
    <property type="match status" value="1"/>
</dbReference>
<evidence type="ECO:0000256" key="6">
    <source>
        <dbReference type="ARBA" id="ARBA00047407"/>
    </source>
</evidence>
<keyword evidence="5 7" id="KW-0648">Protein biosynthesis</keyword>
<dbReference type="GO" id="GO:0006412">
    <property type="term" value="P:translation"/>
    <property type="evidence" value="ECO:0007669"/>
    <property type="project" value="UniProtKB-UniRule"/>
</dbReference>
<dbReference type="InterPro" id="IPR004412">
    <property type="entry name" value="GatA"/>
</dbReference>
<sequence>MINSKNMTIKDARKLLDSRQITAIELVQFYLKNIEDKNKELNVYLEVYDDCLTQAKEAQKIIDEGKAQSLTGIPLGLKDNILIKGRKVSGASKILESYTATYTATATQKLIDQGAVILGRTNMDEFAMGSSTENSAFGVTKNPHDPERVAGGSSGGSAASVASDMALGALGSDTGGSIREPASFCGVVGLKPTYGAVSRYGLMAMGSSLDVIGPITKTVTDSEIIFNTIKGKDKMDSTSIPHPDFVSTSPKLGEAKKIKIGVPYHLLEQGGISEEVKENFEESVAKLKSLGFEIKDIKLLNIDKSLAIYYIIMPAEVSSNMARYDGIKYGLSKEGKDLLEVYKKSRGEGFGPEVRRRIILGTYILSSGYYDAYYGQAMAAREVIKKEFTVAFDAVDAILTPTTPAPAWKIGEKTSPLENYLADIFTVSANIVGVPSISLPSGYVKIDNKDLPLGIQLMAPHLGEHILFEIGKKFLKE</sequence>
<protein>
    <recommendedName>
        <fullName evidence="7">Glutamyl-tRNA(Gln) amidotransferase subunit A</fullName>
        <shortName evidence="7">Glu-ADT subunit A</shortName>
        <ecNumber evidence="7">6.3.5.7</ecNumber>
    </recommendedName>
</protein>
<evidence type="ECO:0000256" key="4">
    <source>
        <dbReference type="ARBA" id="ARBA00022840"/>
    </source>
</evidence>
<dbReference type="Gene3D" id="3.90.1300.10">
    <property type="entry name" value="Amidase signature (AS) domain"/>
    <property type="match status" value="1"/>
</dbReference>
<feature type="active site" description="Charge relay system" evidence="7">
    <location>
        <position position="78"/>
    </location>
</feature>
<dbReference type="AlphaFoldDB" id="A0A1G2TV68"/>
<feature type="domain" description="Amidase" evidence="9">
    <location>
        <begin position="25"/>
        <end position="467"/>
    </location>
</feature>
<evidence type="ECO:0000256" key="3">
    <source>
        <dbReference type="ARBA" id="ARBA00022741"/>
    </source>
</evidence>
<dbReference type="GO" id="GO:0005524">
    <property type="term" value="F:ATP binding"/>
    <property type="evidence" value="ECO:0007669"/>
    <property type="project" value="UniProtKB-KW"/>
</dbReference>
<gene>
    <name evidence="7" type="primary">gatA</name>
    <name evidence="10" type="ORF">A3A90_01540</name>
</gene>
<proteinExistence type="inferred from homology"/>
<comment type="function">
    <text evidence="7">Allows the formation of correctly charged Gln-tRNA(Gln) through the transamidation of misacylated Glu-tRNA(Gln) in organisms which lack glutaminyl-tRNA synthetase. The reaction takes place in the presence of glutamine and ATP through an activated gamma-phospho-Glu-tRNA(Gln).</text>
</comment>
<dbReference type="PANTHER" id="PTHR11895:SF151">
    <property type="entry name" value="GLUTAMYL-TRNA(GLN) AMIDOTRANSFERASE SUBUNIT A"/>
    <property type="match status" value="1"/>
</dbReference>
<evidence type="ECO:0000313" key="10">
    <source>
        <dbReference type="EMBL" id="OHB01186.1"/>
    </source>
</evidence>